<dbReference type="AlphaFoldDB" id="A0A164UH54"/>
<reference evidence="2 3" key="1">
    <citation type="journal article" date="2016" name="Mol. Biol. Evol.">
        <title>Comparative Genomics of Early-Diverging Mushroom-Forming Fungi Provides Insights into the Origins of Lignocellulose Decay Capabilities.</title>
        <authorList>
            <person name="Nagy L.G."/>
            <person name="Riley R."/>
            <person name="Tritt A."/>
            <person name="Adam C."/>
            <person name="Daum C."/>
            <person name="Floudas D."/>
            <person name="Sun H."/>
            <person name="Yadav J.S."/>
            <person name="Pangilinan J."/>
            <person name="Larsson K.H."/>
            <person name="Matsuura K."/>
            <person name="Barry K."/>
            <person name="Labutti K."/>
            <person name="Kuo R."/>
            <person name="Ohm R.A."/>
            <person name="Bhattacharya S.S."/>
            <person name="Shirouzu T."/>
            <person name="Yoshinaga Y."/>
            <person name="Martin F.M."/>
            <person name="Grigoriev I.V."/>
            <person name="Hibbett D.S."/>
        </authorList>
    </citation>
    <scope>NUCLEOTIDE SEQUENCE [LARGE SCALE GENOMIC DNA]</scope>
    <source>
        <strain evidence="2 3">HHB9708</strain>
    </source>
</reference>
<name>A0A164UH54_9AGAM</name>
<sequence length="90" mass="9810">MRREVENGLEIGHGQMDSECQSSNDVGSCPPLTPRLYRLTTSVSLSLISIIIITVASNVLSPHSSCSPRTPTSTSQRHRNSLPSPEYSIK</sequence>
<keyword evidence="3" id="KW-1185">Reference proteome</keyword>
<evidence type="ECO:0000313" key="2">
    <source>
        <dbReference type="EMBL" id="KZS93227.1"/>
    </source>
</evidence>
<accession>A0A164UH54</accession>
<proteinExistence type="predicted"/>
<gene>
    <name evidence="2" type="ORF">SISNIDRAFT_485501</name>
</gene>
<organism evidence="2 3">
    <name type="scientific">Sistotremastrum niveocremeum HHB9708</name>
    <dbReference type="NCBI Taxonomy" id="1314777"/>
    <lineage>
        <taxon>Eukaryota</taxon>
        <taxon>Fungi</taxon>
        <taxon>Dikarya</taxon>
        <taxon>Basidiomycota</taxon>
        <taxon>Agaricomycotina</taxon>
        <taxon>Agaricomycetes</taxon>
        <taxon>Sistotremastrales</taxon>
        <taxon>Sistotremastraceae</taxon>
        <taxon>Sertulicium</taxon>
        <taxon>Sertulicium niveocremeum</taxon>
    </lineage>
</organism>
<feature type="region of interest" description="Disordered" evidence="1">
    <location>
        <begin position="1"/>
        <end position="27"/>
    </location>
</feature>
<dbReference type="EMBL" id="KV419407">
    <property type="protein sequence ID" value="KZS93227.1"/>
    <property type="molecule type" value="Genomic_DNA"/>
</dbReference>
<evidence type="ECO:0000256" key="1">
    <source>
        <dbReference type="SAM" id="MobiDB-lite"/>
    </source>
</evidence>
<evidence type="ECO:0000313" key="3">
    <source>
        <dbReference type="Proteomes" id="UP000076722"/>
    </source>
</evidence>
<dbReference type="Proteomes" id="UP000076722">
    <property type="component" value="Unassembled WGS sequence"/>
</dbReference>
<feature type="compositionally biased region" description="Low complexity" evidence="1">
    <location>
        <begin position="60"/>
        <end position="75"/>
    </location>
</feature>
<protein>
    <submittedName>
        <fullName evidence="2">Uncharacterized protein</fullName>
    </submittedName>
</protein>
<feature type="region of interest" description="Disordered" evidence="1">
    <location>
        <begin position="60"/>
        <end position="90"/>
    </location>
</feature>